<dbReference type="Pfam" id="PF00440">
    <property type="entry name" value="TetR_N"/>
    <property type="match status" value="1"/>
</dbReference>
<comment type="caution">
    <text evidence="4">The sequence shown here is derived from an EMBL/GenBank/DDBJ whole genome shotgun (WGS) entry which is preliminary data.</text>
</comment>
<dbReference type="SUPFAM" id="SSF46689">
    <property type="entry name" value="Homeodomain-like"/>
    <property type="match status" value="1"/>
</dbReference>
<dbReference type="InterPro" id="IPR009057">
    <property type="entry name" value="Homeodomain-like_sf"/>
</dbReference>
<organism evidence="4 5">
    <name type="scientific">Curtobacterium flaccumfaciens pv. flaccumfaciens</name>
    <dbReference type="NCBI Taxonomy" id="138532"/>
    <lineage>
        <taxon>Bacteria</taxon>
        <taxon>Bacillati</taxon>
        <taxon>Actinomycetota</taxon>
        <taxon>Actinomycetes</taxon>
        <taxon>Micrococcales</taxon>
        <taxon>Microbacteriaceae</taxon>
        <taxon>Curtobacterium</taxon>
    </lineage>
</organism>
<dbReference type="RefSeq" id="WP_214563397.1">
    <property type="nucleotide sequence ID" value="NZ_JAHEWX010000018.1"/>
</dbReference>
<dbReference type="InterPro" id="IPR041467">
    <property type="entry name" value="Sco4008_C"/>
</dbReference>
<proteinExistence type="predicted"/>
<feature type="DNA-binding region" description="H-T-H motif" evidence="2">
    <location>
        <begin position="33"/>
        <end position="52"/>
    </location>
</feature>
<accession>A0A9Q2W4P0</accession>
<dbReference type="Proteomes" id="UP000709437">
    <property type="component" value="Unassembled WGS sequence"/>
</dbReference>
<dbReference type="InterPro" id="IPR001647">
    <property type="entry name" value="HTH_TetR"/>
</dbReference>
<evidence type="ECO:0000259" key="3">
    <source>
        <dbReference type="PROSITE" id="PS50977"/>
    </source>
</evidence>
<protein>
    <submittedName>
        <fullName evidence="4">TetR/AcrR family transcriptional regulator</fullName>
    </submittedName>
</protein>
<evidence type="ECO:0000256" key="1">
    <source>
        <dbReference type="ARBA" id="ARBA00023125"/>
    </source>
</evidence>
<sequence>MARFTPPAADAMRARLLLAARDEFAAVGLAAGRVERIGAAASSNKAQVFHYFGSKEGLFDALVADTVTETFADAPLDTADLADWAGRVHDSYVRRPWAQRLATWHRLERADVPLESVATSYADAVAEVEHAQRAGVLPRAFRPAVLLGLGLHTAAFWSATAPEYEPLVQAVTPPRRRQVVVDAVTALLGGKS</sequence>
<gene>
    <name evidence="4" type="ORF">KK103_13305</name>
</gene>
<dbReference type="PANTHER" id="PTHR30328:SF54">
    <property type="entry name" value="HTH-TYPE TRANSCRIPTIONAL REPRESSOR SCO4008"/>
    <property type="match status" value="1"/>
</dbReference>
<dbReference type="PANTHER" id="PTHR30328">
    <property type="entry name" value="TRANSCRIPTIONAL REPRESSOR"/>
    <property type="match status" value="1"/>
</dbReference>
<dbReference type="InterPro" id="IPR050109">
    <property type="entry name" value="HTH-type_TetR-like_transc_reg"/>
</dbReference>
<keyword evidence="1 2" id="KW-0238">DNA-binding</keyword>
<reference evidence="4" key="1">
    <citation type="submission" date="2021-05" db="EMBL/GenBank/DDBJ databases">
        <title>Whole genome sequence of Curtobacterium flaccumfaciens pv. flaccumfaciens strain CFBP 3417.</title>
        <authorList>
            <person name="Osdaghi E."/>
            <person name="Taghouti G."/>
            <person name="Portier P."/>
            <person name="Fazliarab A."/>
            <person name="Taghavi S.M."/>
            <person name="Briand M."/>
            <person name="Le-Saux M."/>
            <person name="Jacques M.-A."/>
        </authorList>
    </citation>
    <scope>NUCLEOTIDE SEQUENCE</scope>
    <source>
        <strain evidence="4">CFBP 3417</strain>
    </source>
</reference>
<dbReference type="SUPFAM" id="SSF48498">
    <property type="entry name" value="Tetracyclin repressor-like, C-terminal domain"/>
    <property type="match status" value="1"/>
</dbReference>
<dbReference type="InterPro" id="IPR036271">
    <property type="entry name" value="Tet_transcr_reg_TetR-rel_C_sf"/>
</dbReference>
<evidence type="ECO:0000313" key="5">
    <source>
        <dbReference type="Proteomes" id="UP000709437"/>
    </source>
</evidence>
<dbReference type="EMBL" id="JAHEWX010000018">
    <property type="protein sequence ID" value="MBT1542741.1"/>
    <property type="molecule type" value="Genomic_DNA"/>
</dbReference>
<evidence type="ECO:0000313" key="4">
    <source>
        <dbReference type="EMBL" id="MBT1542741.1"/>
    </source>
</evidence>
<evidence type="ECO:0000256" key="2">
    <source>
        <dbReference type="PROSITE-ProRule" id="PRU00335"/>
    </source>
</evidence>
<name>A0A9Q2W4P0_9MICO</name>
<dbReference type="GO" id="GO:0003677">
    <property type="term" value="F:DNA binding"/>
    <property type="evidence" value="ECO:0007669"/>
    <property type="project" value="UniProtKB-UniRule"/>
</dbReference>
<dbReference type="Pfam" id="PF17926">
    <property type="entry name" value="TetR_C_21"/>
    <property type="match status" value="1"/>
</dbReference>
<dbReference type="GO" id="GO:0006355">
    <property type="term" value="P:regulation of DNA-templated transcription"/>
    <property type="evidence" value="ECO:0007669"/>
    <property type="project" value="UniProtKB-ARBA"/>
</dbReference>
<feature type="domain" description="HTH tetR-type" evidence="3">
    <location>
        <begin position="10"/>
        <end position="70"/>
    </location>
</feature>
<dbReference type="PROSITE" id="PS50977">
    <property type="entry name" value="HTH_TETR_2"/>
    <property type="match status" value="1"/>
</dbReference>
<dbReference type="AlphaFoldDB" id="A0A9Q2W4P0"/>
<dbReference type="Gene3D" id="1.10.357.10">
    <property type="entry name" value="Tetracycline Repressor, domain 2"/>
    <property type="match status" value="1"/>
</dbReference>